<gene>
    <name evidence="9" type="ORF">EPI10_025087</name>
</gene>
<dbReference type="Pfam" id="PF00078">
    <property type="entry name" value="RVT_1"/>
    <property type="match status" value="1"/>
</dbReference>
<evidence type="ECO:0000256" key="4">
    <source>
        <dbReference type="ARBA" id="ARBA00022722"/>
    </source>
</evidence>
<sequence length="188" mass="21795">MASTTQVTLSAATVATSIELQQLLDEYADIFRASNGTQLSKKKNMEKSIQEMLQAGIIRDSNNSYASPIFMVKKKDGSWRSFLDYKQLNQLTIKDKFPIPIIKELLDELGLTIFFSKLDLQSGYHQIRMREPNIYKTNFRTHEGHYEFIVMPFGLTNTLSRFQALMNVVFKLFLRKSVLVFFDDILLY</sequence>
<dbReference type="InterPro" id="IPR043502">
    <property type="entry name" value="DNA/RNA_pol_sf"/>
</dbReference>
<dbReference type="PROSITE" id="PS50878">
    <property type="entry name" value="RT_POL"/>
    <property type="match status" value="1"/>
</dbReference>
<organism evidence="9 10">
    <name type="scientific">Gossypium australe</name>
    <dbReference type="NCBI Taxonomy" id="47621"/>
    <lineage>
        <taxon>Eukaryota</taxon>
        <taxon>Viridiplantae</taxon>
        <taxon>Streptophyta</taxon>
        <taxon>Embryophyta</taxon>
        <taxon>Tracheophyta</taxon>
        <taxon>Spermatophyta</taxon>
        <taxon>Magnoliopsida</taxon>
        <taxon>eudicotyledons</taxon>
        <taxon>Gunneridae</taxon>
        <taxon>Pentapetalae</taxon>
        <taxon>rosids</taxon>
        <taxon>malvids</taxon>
        <taxon>Malvales</taxon>
        <taxon>Malvaceae</taxon>
        <taxon>Malvoideae</taxon>
        <taxon>Gossypium</taxon>
    </lineage>
</organism>
<evidence type="ECO:0000313" key="10">
    <source>
        <dbReference type="Proteomes" id="UP000325315"/>
    </source>
</evidence>
<keyword evidence="6" id="KW-0378">Hydrolase</keyword>
<dbReference type="Gene3D" id="3.30.70.270">
    <property type="match status" value="1"/>
</dbReference>
<dbReference type="Proteomes" id="UP000325315">
    <property type="component" value="Unassembled WGS sequence"/>
</dbReference>
<evidence type="ECO:0000313" key="9">
    <source>
        <dbReference type="EMBL" id="KAA3474833.1"/>
    </source>
</evidence>
<keyword evidence="10" id="KW-1185">Reference proteome</keyword>
<dbReference type="GO" id="GO:0006508">
    <property type="term" value="P:proteolysis"/>
    <property type="evidence" value="ECO:0007669"/>
    <property type="project" value="UniProtKB-KW"/>
</dbReference>
<evidence type="ECO:0000256" key="1">
    <source>
        <dbReference type="ARBA" id="ARBA00022670"/>
    </source>
</evidence>
<dbReference type="FunFam" id="3.10.10.10:FF:000007">
    <property type="entry name" value="Retrovirus-related Pol polyprotein from transposon 17.6-like Protein"/>
    <property type="match status" value="1"/>
</dbReference>
<feature type="domain" description="Reverse transcriptase" evidence="8">
    <location>
        <begin position="53"/>
        <end position="188"/>
    </location>
</feature>
<protein>
    <submittedName>
        <fullName evidence="9">RNA-directed DNA polymerase-like protein</fullName>
    </submittedName>
</protein>
<dbReference type="Gene3D" id="3.10.10.10">
    <property type="entry name" value="HIV Type 1 Reverse Transcriptase, subunit A, domain 1"/>
    <property type="match status" value="1"/>
</dbReference>
<keyword evidence="1" id="KW-0645">Protease</keyword>
<evidence type="ECO:0000256" key="3">
    <source>
        <dbReference type="ARBA" id="ARBA00022695"/>
    </source>
</evidence>
<accession>A0A5B6W0F4</accession>
<evidence type="ECO:0000256" key="2">
    <source>
        <dbReference type="ARBA" id="ARBA00022679"/>
    </source>
</evidence>
<dbReference type="GO" id="GO:0004519">
    <property type="term" value="F:endonuclease activity"/>
    <property type="evidence" value="ECO:0007669"/>
    <property type="project" value="UniProtKB-KW"/>
</dbReference>
<keyword evidence="2" id="KW-0808">Transferase</keyword>
<dbReference type="OrthoDB" id="1001400at2759"/>
<keyword evidence="3" id="KW-0548">Nucleotidyltransferase</keyword>
<comment type="caution">
    <text evidence="9">The sequence shown here is derived from an EMBL/GenBank/DDBJ whole genome shotgun (WGS) entry which is preliminary data.</text>
</comment>
<dbReference type="CDD" id="cd01647">
    <property type="entry name" value="RT_LTR"/>
    <property type="match status" value="1"/>
</dbReference>
<evidence type="ECO:0000259" key="8">
    <source>
        <dbReference type="PROSITE" id="PS50878"/>
    </source>
</evidence>
<evidence type="ECO:0000256" key="6">
    <source>
        <dbReference type="ARBA" id="ARBA00022801"/>
    </source>
</evidence>
<keyword evidence="5" id="KW-0255">Endonuclease</keyword>
<evidence type="ECO:0000256" key="5">
    <source>
        <dbReference type="ARBA" id="ARBA00022759"/>
    </source>
</evidence>
<keyword evidence="7 9" id="KW-0695">RNA-directed DNA polymerase</keyword>
<dbReference type="InterPro" id="IPR043128">
    <property type="entry name" value="Rev_trsase/Diguanyl_cyclase"/>
</dbReference>
<dbReference type="InterPro" id="IPR053134">
    <property type="entry name" value="RNA-dir_DNA_polymerase"/>
</dbReference>
<evidence type="ECO:0000256" key="7">
    <source>
        <dbReference type="ARBA" id="ARBA00022918"/>
    </source>
</evidence>
<reference evidence="10" key="1">
    <citation type="journal article" date="2019" name="Plant Biotechnol. J.">
        <title>Genome sequencing of the Australian wild diploid species Gossypium australe highlights disease resistance and delayed gland morphogenesis.</title>
        <authorList>
            <person name="Cai Y."/>
            <person name="Cai X."/>
            <person name="Wang Q."/>
            <person name="Wang P."/>
            <person name="Zhang Y."/>
            <person name="Cai C."/>
            <person name="Xu Y."/>
            <person name="Wang K."/>
            <person name="Zhou Z."/>
            <person name="Wang C."/>
            <person name="Geng S."/>
            <person name="Li B."/>
            <person name="Dong Q."/>
            <person name="Hou Y."/>
            <person name="Wang H."/>
            <person name="Ai P."/>
            <person name="Liu Z."/>
            <person name="Yi F."/>
            <person name="Sun M."/>
            <person name="An G."/>
            <person name="Cheng J."/>
            <person name="Zhang Y."/>
            <person name="Shi Q."/>
            <person name="Xie Y."/>
            <person name="Shi X."/>
            <person name="Chang Y."/>
            <person name="Huang F."/>
            <person name="Chen Y."/>
            <person name="Hong S."/>
            <person name="Mi L."/>
            <person name="Sun Q."/>
            <person name="Zhang L."/>
            <person name="Zhou B."/>
            <person name="Peng R."/>
            <person name="Zhang X."/>
            <person name="Liu F."/>
        </authorList>
    </citation>
    <scope>NUCLEOTIDE SEQUENCE [LARGE SCALE GENOMIC DNA]</scope>
    <source>
        <strain evidence="10">cv. PA1801</strain>
    </source>
</reference>
<name>A0A5B6W0F4_9ROSI</name>
<proteinExistence type="predicted"/>
<dbReference type="InterPro" id="IPR000477">
    <property type="entry name" value="RT_dom"/>
</dbReference>
<keyword evidence="4" id="KW-0540">Nuclease</keyword>
<dbReference type="GO" id="GO:0003964">
    <property type="term" value="F:RNA-directed DNA polymerase activity"/>
    <property type="evidence" value="ECO:0007669"/>
    <property type="project" value="UniProtKB-KW"/>
</dbReference>
<dbReference type="EMBL" id="SMMG02000005">
    <property type="protein sequence ID" value="KAA3474833.1"/>
    <property type="molecule type" value="Genomic_DNA"/>
</dbReference>
<dbReference type="SUPFAM" id="SSF56672">
    <property type="entry name" value="DNA/RNA polymerases"/>
    <property type="match status" value="1"/>
</dbReference>
<dbReference type="PANTHER" id="PTHR24559:SF450">
    <property type="entry name" value="RNA-DIRECTED DNA POLYMERASE HOMOLOG"/>
    <property type="match status" value="1"/>
</dbReference>
<dbReference type="GO" id="GO:0008233">
    <property type="term" value="F:peptidase activity"/>
    <property type="evidence" value="ECO:0007669"/>
    <property type="project" value="UniProtKB-KW"/>
</dbReference>
<dbReference type="AlphaFoldDB" id="A0A5B6W0F4"/>
<dbReference type="PANTHER" id="PTHR24559">
    <property type="entry name" value="TRANSPOSON TY3-I GAG-POL POLYPROTEIN"/>
    <property type="match status" value="1"/>
</dbReference>